<evidence type="ECO:0000313" key="3">
    <source>
        <dbReference type="Proteomes" id="UP001054857"/>
    </source>
</evidence>
<feature type="compositionally biased region" description="Pro residues" evidence="1">
    <location>
        <begin position="30"/>
        <end position="44"/>
    </location>
</feature>
<name>A0AAD3DW04_9CHLO</name>
<comment type="caution">
    <text evidence="2">The sequence shown here is derived from an EMBL/GenBank/DDBJ whole genome shotgun (WGS) entry which is preliminary data.</text>
</comment>
<sequence length="101" mass="10810">MHGQPGGRNVSAEQVGTNPSSSPAFNKPSTRPPPTPLPPPPPLPPSLLVLLCGPTLAHRRLPPPVAAFAVSFISASFLRATSAFAYCRMQSERYPDIRCYT</sequence>
<dbReference type="EMBL" id="BMAR01000019">
    <property type="protein sequence ID" value="GFR47697.1"/>
    <property type="molecule type" value="Genomic_DNA"/>
</dbReference>
<evidence type="ECO:0000313" key="2">
    <source>
        <dbReference type="EMBL" id="GFR47697.1"/>
    </source>
</evidence>
<feature type="region of interest" description="Disordered" evidence="1">
    <location>
        <begin position="1"/>
        <end position="44"/>
    </location>
</feature>
<proteinExistence type="predicted"/>
<gene>
    <name evidence="2" type="ORF">Agub_g9447</name>
</gene>
<accession>A0AAD3DW04</accession>
<keyword evidence="3" id="KW-1185">Reference proteome</keyword>
<evidence type="ECO:0000256" key="1">
    <source>
        <dbReference type="SAM" id="MobiDB-lite"/>
    </source>
</evidence>
<dbReference type="AlphaFoldDB" id="A0AAD3DW04"/>
<dbReference type="Proteomes" id="UP001054857">
    <property type="component" value="Unassembled WGS sequence"/>
</dbReference>
<protein>
    <submittedName>
        <fullName evidence="2">Uncharacterized protein</fullName>
    </submittedName>
</protein>
<reference evidence="2 3" key="1">
    <citation type="journal article" date="2021" name="Sci. Rep.">
        <title>Genome sequencing of the multicellular alga Astrephomene provides insights into convergent evolution of germ-soma differentiation.</title>
        <authorList>
            <person name="Yamashita S."/>
            <person name="Yamamoto K."/>
            <person name="Matsuzaki R."/>
            <person name="Suzuki S."/>
            <person name="Yamaguchi H."/>
            <person name="Hirooka S."/>
            <person name="Minakuchi Y."/>
            <person name="Miyagishima S."/>
            <person name="Kawachi M."/>
            <person name="Toyoda A."/>
            <person name="Nozaki H."/>
        </authorList>
    </citation>
    <scope>NUCLEOTIDE SEQUENCE [LARGE SCALE GENOMIC DNA]</scope>
    <source>
        <strain evidence="2 3">NIES-4017</strain>
    </source>
</reference>
<feature type="compositionally biased region" description="Polar residues" evidence="1">
    <location>
        <begin position="11"/>
        <end position="24"/>
    </location>
</feature>
<organism evidence="2 3">
    <name type="scientific">Astrephomene gubernaculifera</name>
    <dbReference type="NCBI Taxonomy" id="47775"/>
    <lineage>
        <taxon>Eukaryota</taxon>
        <taxon>Viridiplantae</taxon>
        <taxon>Chlorophyta</taxon>
        <taxon>core chlorophytes</taxon>
        <taxon>Chlorophyceae</taxon>
        <taxon>CS clade</taxon>
        <taxon>Chlamydomonadales</taxon>
        <taxon>Astrephomenaceae</taxon>
        <taxon>Astrephomene</taxon>
    </lineage>
</organism>